<dbReference type="AlphaFoldDB" id="A0A3S4CB39"/>
<feature type="compositionally biased region" description="Low complexity" evidence="1">
    <location>
        <begin position="28"/>
        <end position="46"/>
    </location>
</feature>
<organism evidence="2 3">
    <name type="scientific">Thermothielavioides terrestris</name>
    <dbReference type="NCBI Taxonomy" id="2587410"/>
    <lineage>
        <taxon>Eukaryota</taxon>
        <taxon>Fungi</taxon>
        <taxon>Dikarya</taxon>
        <taxon>Ascomycota</taxon>
        <taxon>Pezizomycotina</taxon>
        <taxon>Sordariomycetes</taxon>
        <taxon>Sordariomycetidae</taxon>
        <taxon>Sordariales</taxon>
        <taxon>Chaetomiaceae</taxon>
        <taxon>Thermothielavioides</taxon>
    </lineage>
</organism>
<name>A0A3S4CB39_9PEZI</name>
<dbReference type="Proteomes" id="UP000289323">
    <property type="component" value="Unassembled WGS sequence"/>
</dbReference>
<proteinExistence type="predicted"/>
<evidence type="ECO:0000256" key="1">
    <source>
        <dbReference type="SAM" id="MobiDB-lite"/>
    </source>
</evidence>
<accession>A0A3S4CB39</accession>
<feature type="compositionally biased region" description="Basic and acidic residues" evidence="1">
    <location>
        <begin position="57"/>
        <end position="66"/>
    </location>
</feature>
<dbReference type="EMBL" id="OUUZ01000016">
    <property type="protein sequence ID" value="SPQ26192.1"/>
    <property type="molecule type" value="Genomic_DNA"/>
</dbReference>
<evidence type="ECO:0000313" key="3">
    <source>
        <dbReference type="Proteomes" id="UP000289323"/>
    </source>
</evidence>
<feature type="region of interest" description="Disordered" evidence="1">
    <location>
        <begin position="1"/>
        <end position="66"/>
    </location>
</feature>
<evidence type="ECO:0000313" key="2">
    <source>
        <dbReference type="EMBL" id="SPQ26192.1"/>
    </source>
</evidence>
<sequence>MPTHYTPLQTPTDISSPLLSTPSRSDRYSPSNPGSSSPSTPSSRRSQPSHRKHGGKKATETDEPKTATEAPYLFLGSIAAASLLAHKYWPKGFLYGPKEDWELAATKSAPRSKQRRVAENSRVPVVTTVALVVSLARGDESVGGSMSWRRRRRR</sequence>
<protein>
    <submittedName>
        <fullName evidence="2">543fd8d9-ebb1-40d1-9fd2-fe945e6c5387</fullName>
    </submittedName>
</protein>
<reference evidence="2 3" key="1">
    <citation type="submission" date="2018-04" db="EMBL/GenBank/DDBJ databases">
        <authorList>
            <person name="Huttner S."/>
            <person name="Dainat J."/>
        </authorList>
    </citation>
    <scope>NUCLEOTIDE SEQUENCE [LARGE SCALE GENOMIC DNA]</scope>
</reference>
<gene>
    <name evidence="2" type="ORF">TT172_LOCUS8611</name>
</gene>
<feature type="compositionally biased region" description="Basic residues" evidence="1">
    <location>
        <begin position="47"/>
        <end position="56"/>
    </location>
</feature>
<feature type="compositionally biased region" description="Polar residues" evidence="1">
    <location>
        <begin position="1"/>
        <end position="23"/>
    </location>
</feature>